<sequence>MIPFALHDIFISLLKEISCREKNVKQVRARCVHGLWIAANDEEKGLADERAMGRESMAMGLLPLAGIGRAEGASRRLIPVPVIGIQPTQGLGLEGLLT</sequence>
<gene>
    <name evidence="1" type="ORF">GFB56_15970</name>
</gene>
<keyword evidence="2" id="KW-1185">Reference proteome</keyword>
<comment type="caution">
    <text evidence="1">The sequence shown here is derived from an EMBL/GenBank/DDBJ whole genome shotgun (WGS) entry which is preliminary data.</text>
</comment>
<dbReference type="AlphaFoldDB" id="A0AAW4FNM2"/>
<proteinExistence type="predicted"/>
<reference evidence="1 2" key="1">
    <citation type="submission" date="2020-01" db="EMBL/GenBank/DDBJ databases">
        <title>Draft genome assembly of Ensifer adhaerens T173.</title>
        <authorList>
            <person name="Craig J.E."/>
            <person name="Stinchcombe J.R."/>
        </authorList>
    </citation>
    <scope>NUCLEOTIDE SEQUENCE [LARGE SCALE GENOMIC DNA]</scope>
    <source>
        <strain evidence="1 2">T173</strain>
    </source>
</reference>
<evidence type="ECO:0000313" key="1">
    <source>
        <dbReference type="EMBL" id="MBM3092300.1"/>
    </source>
</evidence>
<evidence type="ECO:0000313" key="2">
    <source>
        <dbReference type="Proteomes" id="UP000744980"/>
    </source>
</evidence>
<dbReference type="EMBL" id="WXFA01000009">
    <property type="protein sequence ID" value="MBM3092300.1"/>
    <property type="molecule type" value="Genomic_DNA"/>
</dbReference>
<organism evidence="1 2">
    <name type="scientific">Ensifer canadensis</name>
    <dbReference type="NCBI Taxonomy" id="555315"/>
    <lineage>
        <taxon>Bacteria</taxon>
        <taxon>Pseudomonadati</taxon>
        <taxon>Pseudomonadota</taxon>
        <taxon>Alphaproteobacteria</taxon>
        <taxon>Hyphomicrobiales</taxon>
        <taxon>Rhizobiaceae</taxon>
        <taxon>Sinorhizobium/Ensifer group</taxon>
        <taxon>Ensifer</taxon>
    </lineage>
</organism>
<accession>A0AAW4FNM2</accession>
<name>A0AAW4FNM2_9HYPH</name>
<protein>
    <submittedName>
        <fullName evidence="1">Uncharacterized protein</fullName>
    </submittedName>
</protein>
<dbReference type="Proteomes" id="UP000744980">
    <property type="component" value="Unassembled WGS sequence"/>
</dbReference>
<dbReference type="RefSeq" id="WP_057211102.1">
    <property type="nucleotide sequence ID" value="NZ_CP083370.1"/>
</dbReference>